<comment type="caution">
    <text evidence="9">The sequence shown here is derived from an EMBL/GenBank/DDBJ whole genome shotgun (WGS) entry which is preliminary data.</text>
</comment>
<protein>
    <recommendedName>
        <fullName evidence="3">alpha-L-fucosidase</fullName>
        <ecNumber evidence="3">3.2.1.51</ecNumber>
    </recommendedName>
</protein>
<feature type="site" description="May be important for catalysis" evidence="7">
    <location>
        <position position="261"/>
    </location>
</feature>
<dbReference type="GO" id="GO:0016139">
    <property type="term" value="P:glycoside catabolic process"/>
    <property type="evidence" value="ECO:0007669"/>
    <property type="project" value="TreeGrafter"/>
</dbReference>
<dbReference type="PIRSF" id="PIRSF001092">
    <property type="entry name" value="Alpha-L-fucosidase"/>
    <property type="match status" value="1"/>
</dbReference>
<dbReference type="InterPro" id="IPR000933">
    <property type="entry name" value="Glyco_hydro_29"/>
</dbReference>
<evidence type="ECO:0000256" key="5">
    <source>
        <dbReference type="ARBA" id="ARBA00022801"/>
    </source>
</evidence>
<name>A0A928Q490_9FIRM</name>
<dbReference type="AlphaFoldDB" id="A0A928Q490"/>
<feature type="domain" description="Glycoside hydrolase family 29 N-terminal" evidence="8">
    <location>
        <begin position="10"/>
        <end position="329"/>
    </location>
</feature>
<evidence type="ECO:0000256" key="4">
    <source>
        <dbReference type="ARBA" id="ARBA00022729"/>
    </source>
</evidence>
<reference evidence="9" key="1">
    <citation type="submission" date="2019-04" db="EMBL/GenBank/DDBJ databases">
        <title>Evolution of Biomass-Degrading Anaerobic Consortia Revealed by Metagenomics.</title>
        <authorList>
            <person name="Peng X."/>
        </authorList>
    </citation>
    <scope>NUCLEOTIDE SEQUENCE</scope>
    <source>
        <strain evidence="9">SIG551</strain>
    </source>
</reference>
<comment type="similarity">
    <text evidence="2">Belongs to the glycosyl hydrolase 29 family.</text>
</comment>
<keyword evidence="6" id="KW-0326">Glycosidase</keyword>
<evidence type="ECO:0000313" key="9">
    <source>
        <dbReference type="EMBL" id="MBE6833731.1"/>
    </source>
</evidence>
<evidence type="ECO:0000256" key="3">
    <source>
        <dbReference type="ARBA" id="ARBA00012662"/>
    </source>
</evidence>
<dbReference type="EC" id="3.2.1.51" evidence="3"/>
<organism evidence="9 10">
    <name type="scientific">Faecalispora sporosphaeroides</name>
    <dbReference type="NCBI Taxonomy" id="1549"/>
    <lineage>
        <taxon>Bacteria</taxon>
        <taxon>Bacillati</taxon>
        <taxon>Bacillota</taxon>
        <taxon>Clostridia</taxon>
        <taxon>Eubacteriales</taxon>
        <taxon>Oscillospiraceae</taxon>
        <taxon>Faecalispora</taxon>
    </lineage>
</organism>
<keyword evidence="5" id="KW-0378">Hydrolase</keyword>
<dbReference type="InterPro" id="IPR016286">
    <property type="entry name" value="FUC_metazoa-typ"/>
</dbReference>
<dbReference type="PRINTS" id="PR00741">
    <property type="entry name" value="GLHYDRLASE29"/>
</dbReference>
<dbReference type="Pfam" id="PF01120">
    <property type="entry name" value="Alpha_L_fucos"/>
    <property type="match status" value="1"/>
</dbReference>
<evidence type="ECO:0000256" key="6">
    <source>
        <dbReference type="ARBA" id="ARBA00023295"/>
    </source>
</evidence>
<gene>
    <name evidence="9" type="ORF">E7512_09160</name>
</gene>
<proteinExistence type="inferred from homology"/>
<dbReference type="InterPro" id="IPR017853">
    <property type="entry name" value="GH"/>
</dbReference>
<dbReference type="Gene3D" id="3.20.20.80">
    <property type="entry name" value="Glycosidases"/>
    <property type="match status" value="1"/>
</dbReference>
<dbReference type="GO" id="GO:0005764">
    <property type="term" value="C:lysosome"/>
    <property type="evidence" value="ECO:0007669"/>
    <property type="project" value="TreeGrafter"/>
</dbReference>
<dbReference type="RefSeq" id="WP_326840487.1">
    <property type="nucleotide sequence ID" value="NZ_SVNY01000004.1"/>
</dbReference>
<dbReference type="GO" id="GO:0006004">
    <property type="term" value="P:fucose metabolic process"/>
    <property type="evidence" value="ECO:0007669"/>
    <property type="project" value="InterPro"/>
</dbReference>
<dbReference type="PANTHER" id="PTHR10030">
    <property type="entry name" value="ALPHA-L-FUCOSIDASE"/>
    <property type="match status" value="1"/>
</dbReference>
<evidence type="ECO:0000256" key="7">
    <source>
        <dbReference type="PIRSR" id="PIRSR001092-1"/>
    </source>
</evidence>
<keyword evidence="4" id="KW-0732">Signal</keyword>
<dbReference type="SUPFAM" id="SSF51445">
    <property type="entry name" value="(Trans)glycosidases"/>
    <property type="match status" value="1"/>
</dbReference>
<sequence length="424" mass="48174">MTAPDRLAGFLNDRFGLFLHFGLYAIPARGEWVQSSERITAGEYRRYFEQFNPGECRPREWARLARECGMRYAVMTAKHHDGFCLFDSKLTDFKSTNTPAGRDFIREYVEAFRAEGLRVGLYYSLLDWHHPDYPAYGDKQHPMRDEEAYRGIPQDFSNYLRYFHGQVRELLTNYGKIDLLWFDFSYQDSVNDMTGEKWGATELIRMIRSLQPDIVLNDRMGGHTGSIHPTLQYGDFVSPEQYLPPKGMTDENGIPIPWEACVTLNDHWGYCAADQNYKQPKEIIRALVECVSKNGNLIVNVGPNARGVIPAPAAEILRRIGAWMHKNGESITGCHAAECEKPEWGRFTEGRGRLYAHLYDRGIGPVILPGMAGRIRSARLLCDGSEVGIARPWNQPDNDSDAFLNLPGGPLPDECDTVVVLELE</sequence>
<dbReference type="PANTHER" id="PTHR10030:SF37">
    <property type="entry name" value="ALPHA-L-FUCOSIDASE-RELATED"/>
    <property type="match status" value="1"/>
</dbReference>
<dbReference type="GO" id="GO:0004560">
    <property type="term" value="F:alpha-L-fucosidase activity"/>
    <property type="evidence" value="ECO:0007669"/>
    <property type="project" value="InterPro"/>
</dbReference>
<dbReference type="EMBL" id="SVNY01000004">
    <property type="protein sequence ID" value="MBE6833731.1"/>
    <property type="molecule type" value="Genomic_DNA"/>
</dbReference>
<dbReference type="InterPro" id="IPR057739">
    <property type="entry name" value="Glyco_hydro_29_N"/>
</dbReference>
<evidence type="ECO:0000259" key="8">
    <source>
        <dbReference type="Pfam" id="PF01120"/>
    </source>
</evidence>
<evidence type="ECO:0000256" key="1">
    <source>
        <dbReference type="ARBA" id="ARBA00004071"/>
    </source>
</evidence>
<comment type="function">
    <text evidence="1">Alpha-L-fucosidase is responsible for hydrolyzing the alpha-1,6-linked fucose joined to the reducing-end N-acetylglucosamine of the carbohydrate moieties of glycoproteins.</text>
</comment>
<evidence type="ECO:0000256" key="2">
    <source>
        <dbReference type="ARBA" id="ARBA00007951"/>
    </source>
</evidence>
<dbReference type="SMART" id="SM00812">
    <property type="entry name" value="Alpha_L_fucos"/>
    <property type="match status" value="1"/>
</dbReference>
<evidence type="ECO:0000313" key="10">
    <source>
        <dbReference type="Proteomes" id="UP000754750"/>
    </source>
</evidence>
<accession>A0A928Q490</accession>
<dbReference type="Proteomes" id="UP000754750">
    <property type="component" value="Unassembled WGS sequence"/>
</dbReference>